<dbReference type="InterPro" id="IPR010981">
    <property type="entry name" value="SinR/SinI_dimer_dom"/>
</dbReference>
<dbReference type="GO" id="GO:0006355">
    <property type="term" value="P:regulation of DNA-templated transcription"/>
    <property type="evidence" value="ECO:0007669"/>
    <property type="project" value="InterPro"/>
</dbReference>
<proteinExistence type="predicted"/>
<comment type="caution">
    <text evidence="2">The sequence shown here is derived from an EMBL/GenBank/DDBJ whole genome shotgun (WGS) entry which is preliminary data.</text>
</comment>
<name>A0A7W3NHS6_PRIAR</name>
<dbReference type="AlphaFoldDB" id="A0A7W3NHS6"/>
<dbReference type="Pfam" id="PF08671">
    <property type="entry name" value="SinI"/>
    <property type="match status" value="1"/>
</dbReference>
<feature type="domain" description="Sin" evidence="1">
    <location>
        <begin position="1"/>
        <end position="39"/>
    </location>
</feature>
<sequence length="45" mass="5262">MSNEKNLSPSEVEWMFLMKKAKDLGLSIKDVRSFIVQNQQKPLPR</sequence>
<evidence type="ECO:0000313" key="2">
    <source>
        <dbReference type="EMBL" id="MBA9043183.1"/>
    </source>
</evidence>
<dbReference type="EMBL" id="JACJHT010000031">
    <property type="protein sequence ID" value="MBA9043183.1"/>
    <property type="molecule type" value="Genomic_DNA"/>
</dbReference>
<keyword evidence="2" id="KW-0238">DNA-binding</keyword>
<accession>A0A7W3NHS6</accession>
<dbReference type="GO" id="GO:0003677">
    <property type="term" value="F:DNA binding"/>
    <property type="evidence" value="ECO:0007669"/>
    <property type="project" value="UniProtKB-KW"/>
</dbReference>
<organism evidence="2 3">
    <name type="scientific">Priestia aryabhattai</name>
    <name type="common">Bacillus aryabhattai</name>
    <dbReference type="NCBI Taxonomy" id="412384"/>
    <lineage>
        <taxon>Bacteria</taxon>
        <taxon>Bacillati</taxon>
        <taxon>Bacillota</taxon>
        <taxon>Bacilli</taxon>
        <taxon>Bacillales</taxon>
        <taxon>Bacillaceae</taxon>
        <taxon>Priestia</taxon>
    </lineage>
</organism>
<gene>
    <name evidence="2" type="ORF">HNP21_006374</name>
</gene>
<evidence type="ECO:0000259" key="1">
    <source>
        <dbReference type="PROSITE" id="PS51500"/>
    </source>
</evidence>
<dbReference type="GO" id="GO:0046983">
    <property type="term" value="F:protein dimerization activity"/>
    <property type="evidence" value="ECO:0007669"/>
    <property type="project" value="InterPro"/>
</dbReference>
<keyword evidence="3" id="KW-1185">Reference proteome</keyword>
<reference evidence="2" key="1">
    <citation type="submission" date="2020-08" db="EMBL/GenBank/DDBJ databases">
        <title>Functional genomics of gut bacteria from endangered species of beetles.</title>
        <authorList>
            <person name="Carlos-Shanley C."/>
        </authorList>
    </citation>
    <scope>NUCLEOTIDE SEQUENCE [LARGE SCALE GENOMIC DNA]</scope>
    <source>
        <strain evidence="2">S00060</strain>
    </source>
</reference>
<evidence type="ECO:0000313" key="3">
    <source>
        <dbReference type="Proteomes" id="UP000543174"/>
    </source>
</evidence>
<dbReference type="RefSeq" id="WP_255286019.1">
    <property type="nucleotide sequence ID" value="NZ_JACJHT010000031.1"/>
</dbReference>
<dbReference type="Proteomes" id="UP000543174">
    <property type="component" value="Unassembled WGS sequence"/>
</dbReference>
<dbReference type="PROSITE" id="PS51500">
    <property type="entry name" value="SIN"/>
    <property type="match status" value="1"/>
</dbReference>
<protein>
    <submittedName>
        <fullName evidence="2">DNA-binding transcriptional MerR regulator</fullName>
    </submittedName>
</protein>